<evidence type="ECO:0000256" key="2">
    <source>
        <dbReference type="ARBA" id="ARBA00005228"/>
    </source>
</evidence>
<evidence type="ECO:0000259" key="8">
    <source>
        <dbReference type="Pfam" id="PF00326"/>
    </source>
</evidence>
<protein>
    <recommendedName>
        <fullName evidence="6">Prolyl endopeptidase</fullName>
        <ecNumber evidence="6">3.4.21.-</ecNumber>
    </recommendedName>
</protein>
<dbReference type="PANTHER" id="PTHR42881">
    <property type="entry name" value="PROLYL ENDOPEPTIDASE"/>
    <property type="match status" value="1"/>
</dbReference>
<evidence type="ECO:0000256" key="1">
    <source>
        <dbReference type="ARBA" id="ARBA00001070"/>
    </source>
</evidence>
<dbReference type="GO" id="GO:0004252">
    <property type="term" value="F:serine-type endopeptidase activity"/>
    <property type="evidence" value="ECO:0007669"/>
    <property type="project" value="UniProtKB-UniRule"/>
</dbReference>
<evidence type="ECO:0000313" key="11">
    <source>
        <dbReference type="Proteomes" id="UP001302745"/>
    </source>
</evidence>
<sequence length="770" mass="83670">MQLTTLATILSLAAFGAAQFTSVLPCTNGKAFSLRKGLLYALATGCIASARELYSQRAVRRDDPDQRLAPLAARAIKPDVEYEWLEPPQDPDALAWSQNETEWTISQLDALPHTSEILDKIRSLADGGPRLPAYSIAGDKIFRVRITDENPKGFLEVTQKHEDGSLDDWKLVLDMDAIGRAEGKSFEFQGGGTALHNGAALGKDASRYIIGLSEGGGDVIQLREIDVATGQVVSDGFNTGPGRIFFAWLDINHLLISHTATPDSPQTVAGYPAAWQIWERGTPLSEAEEILRVADTSLVAYSFSLGESGRGLLMEFTSSFGMKFHVLSPDGTVKEVTGLPERLVMRFEVEATARHLLVVTGEQATVAGRTVPEGSLLAYDFSSCVRNDDERLSVVWAPGPGEFTPYIALKGLAASRSRVQMTMTSQGVERRLTIEYRNKAWEIIDEVETVAGGMVQIASGDKFSNDIIIIDAGLTHPSVASLVRANGTRTILFEEKEFLKSDDFVVVPLTAESRDGTIIDYVLVSPKSFEQHNSTAGRRPVLMHGYGGFGTSLDMVYLDIHLVPWLEAGGSIVYAFIRGGGEHGTSWQEAAAGPVRRQNSWDDFIAVAEKLIDDGFTSPENLGAYGHSHGGLLVGVMGTQRPDLFGALVSDAPVMDILRFVQMSAAGVAWIPEYGDPANAEDAAAIRTWSPFHLVRDGVDYPPFLITVANTDDNVGTGHSRKMIAKLQDAGAEEAYLYVVAEGGHNHINSYSNPVLMGHRTSFFVHHLMD</sequence>
<dbReference type="GO" id="GO:0070012">
    <property type="term" value="F:oligopeptidase activity"/>
    <property type="evidence" value="ECO:0007669"/>
    <property type="project" value="TreeGrafter"/>
</dbReference>
<dbReference type="InterPro" id="IPR051167">
    <property type="entry name" value="Prolyl_oligopep/macrocyclase"/>
</dbReference>
<comment type="catalytic activity">
    <reaction evidence="1">
        <text>Hydrolysis of Pro-|-Xaa &gt;&gt; Ala-|-Xaa in oligopeptides.</text>
        <dbReference type="EC" id="3.4.21.26"/>
    </reaction>
</comment>
<dbReference type="AlphaFoldDB" id="A0AAN6VDQ7"/>
<evidence type="ECO:0000256" key="3">
    <source>
        <dbReference type="ARBA" id="ARBA00022670"/>
    </source>
</evidence>
<comment type="caution">
    <text evidence="10">The sequence shown here is derived from an EMBL/GenBank/DDBJ whole genome shotgun (WGS) entry which is preliminary data.</text>
</comment>
<dbReference type="Gene3D" id="3.40.50.1820">
    <property type="entry name" value="alpha/beta hydrolase"/>
    <property type="match status" value="1"/>
</dbReference>
<dbReference type="PRINTS" id="PR00862">
    <property type="entry name" value="PROLIGOPTASE"/>
</dbReference>
<dbReference type="Proteomes" id="UP001302745">
    <property type="component" value="Unassembled WGS sequence"/>
</dbReference>
<reference evidence="10" key="2">
    <citation type="submission" date="2023-05" db="EMBL/GenBank/DDBJ databases">
        <authorList>
            <consortium name="Lawrence Berkeley National Laboratory"/>
            <person name="Steindorff A."/>
            <person name="Hensen N."/>
            <person name="Bonometti L."/>
            <person name="Westerberg I."/>
            <person name="Brannstrom I.O."/>
            <person name="Guillou S."/>
            <person name="Cros-Aarteil S."/>
            <person name="Calhoun S."/>
            <person name="Haridas S."/>
            <person name="Kuo A."/>
            <person name="Mondo S."/>
            <person name="Pangilinan J."/>
            <person name="Riley R."/>
            <person name="Labutti K."/>
            <person name="Andreopoulos B."/>
            <person name="Lipzen A."/>
            <person name="Chen C."/>
            <person name="Yanf M."/>
            <person name="Daum C."/>
            <person name="Ng V."/>
            <person name="Clum A."/>
            <person name="Ohm R."/>
            <person name="Martin F."/>
            <person name="Silar P."/>
            <person name="Natvig D."/>
            <person name="Lalanne C."/>
            <person name="Gautier V."/>
            <person name="Ament-Velasquez S.L."/>
            <person name="Kruys A."/>
            <person name="Hutchinson M.I."/>
            <person name="Powell A.J."/>
            <person name="Barry K."/>
            <person name="Miller A.N."/>
            <person name="Grigoriev I.V."/>
            <person name="Debuchy R."/>
            <person name="Gladieux P."/>
            <person name="Thoren M.H."/>
            <person name="Johannesson H."/>
        </authorList>
    </citation>
    <scope>NUCLEOTIDE SEQUENCE</scope>
    <source>
        <strain evidence="10">CBS 538.74</strain>
    </source>
</reference>
<evidence type="ECO:0000256" key="4">
    <source>
        <dbReference type="ARBA" id="ARBA00022801"/>
    </source>
</evidence>
<dbReference type="GO" id="GO:0006508">
    <property type="term" value="P:proteolysis"/>
    <property type="evidence" value="ECO:0007669"/>
    <property type="project" value="UniProtKB-KW"/>
</dbReference>
<evidence type="ECO:0000259" key="9">
    <source>
        <dbReference type="Pfam" id="PF02897"/>
    </source>
</evidence>
<evidence type="ECO:0000256" key="7">
    <source>
        <dbReference type="SAM" id="SignalP"/>
    </source>
</evidence>
<dbReference type="GO" id="GO:0005829">
    <property type="term" value="C:cytosol"/>
    <property type="evidence" value="ECO:0007669"/>
    <property type="project" value="TreeGrafter"/>
</dbReference>
<keyword evidence="4 6" id="KW-0378">Hydrolase</keyword>
<dbReference type="InterPro" id="IPR002470">
    <property type="entry name" value="Peptidase_S9A"/>
</dbReference>
<dbReference type="EC" id="3.4.21.-" evidence="6"/>
<dbReference type="InterPro" id="IPR001375">
    <property type="entry name" value="Peptidase_S9_cat"/>
</dbReference>
<dbReference type="InterPro" id="IPR023302">
    <property type="entry name" value="Pept_S9A_N"/>
</dbReference>
<evidence type="ECO:0000313" key="10">
    <source>
        <dbReference type="EMBL" id="KAK4149504.1"/>
    </source>
</evidence>
<dbReference type="EMBL" id="MU857152">
    <property type="protein sequence ID" value="KAK4149504.1"/>
    <property type="molecule type" value="Genomic_DNA"/>
</dbReference>
<reference evidence="10" key="1">
    <citation type="journal article" date="2023" name="Mol. Phylogenet. Evol.">
        <title>Genome-scale phylogeny and comparative genomics of the fungal order Sordariales.</title>
        <authorList>
            <person name="Hensen N."/>
            <person name="Bonometti L."/>
            <person name="Westerberg I."/>
            <person name="Brannstrom I.O."/>
            <person name="Guillou S."/>
            <person name="Cros-Aarteil S."/>
            <person name="Calhoun S."/>
            <person name="Haridas S."/>
            <person name="Kuo A."/>
            <person name="Mondo S."/>
            <person name="Pangilinan J."/>
            <person name="Riley R."/>
            <person name="LaButti K."/>
            <person name="Andreopoulos B."/>
            <person name="Lipzen A."/>
            <person name="Chen C."/>
            <person name="Yan M."/>
            <person name="Daum C."/>
            <person name="Ng V."/>
            <person name="Clum A."/>
            <person name="Steindorff A."/>
            <person name="Ohm R.A."/>
            <person name="Martin F."/>
            <person name="Silar P."/>
            <person name="Natvig D.O."/>
            <person name="Lalanne C."/>
            <person name="Gautier V."/>
            <person name="Ament-Velasquez S.L."/>
            <person name="Kruys A."/>
            <person name="Hutchinson M.I."/>
            <person name="Powell A.J."/>
            <person name="Barry K."/>
            <person name="Miller A.N."/>
            <person name="Grigoriev I.V."/>
            <person name="Debuchy R."/>
            <person name="Gladieux P."/>
            <person name="Hiltunen Thoren M."/>
            <person name="Johannesson H."/>
        </authorList>
    </citation>
    <scope>NUCLEOTIDE SEQUENCE</scope>
    <source>
        <strain evidence="10">CBS 538.74</strain>
    </source>
</reference>
<dbReference type="SUPFAM" id="SSF50993">
    <property type="entry name" value="Peptidase/esterase 'gauge' domain"/>
    <property type="match status" value="1"/>
</dbReference>
<dbReference type="PANTHER" id="PTHR42881:SF2">
    <property type="entry name" value="PROLYL ENDOPEPTIDASE"/>
    <property type="match status" value="1"/>
</dbReference>
<name>A0AAN6VDQ7_9PEZI</name>
<feature type="chain" id="PRO_5042876437" description="Prolyl endopeptidase" evidence="7">
    <location>
        <begin position="19"/>
        <end position="770"/>
    </location>
</feature>
<dbReference type="Gene3D" id="2.130.10.120">
    <property type="entry name" value="Prolyl oligopeptidase, N-terminal domain"/>
    <property type="match status" value="1"/>
</dbReference>
<proteinExistence type="inferred from homology"/>
<comment type="similarity">
    <text evidence="2 6">Belongs to the peptidase S9A family.</text>
</comment>
<feature type="domain" description="Peptidase S9 prolyl oligopeptidase catalytic" evidence="8">
    <location>
        <begin position="564"/>
        <end position="768"/>
    </location>
</feature>
<dbReference type="SUPFAM" id="SSF53474">
    <property type="entry name" value="alpha/beta-Hydrolases"/>
    <property type="match status" value="1"/>
</dbReference>
<keyword evidence="5 6" id="KW-0720">Serine protease</keyword>
<gene>
    <name evidence="10" type="ORF">C8A00DRAFT_37897</name>
</gene>
<evidence type="ECO:0000256" key="6">
    <source>
        <dbReference type="RuleBase" id="RU368024"/>
    </source>
</evidence>
<dbReference type="Pfam" id="PF00326">
    <property type="entry name" value="Peptidase_S9"/>
    <property type="match status" value="1"/>
</dbReference>
<feature type="signal peptide" evidence="7">
    <location>
        <begin position="1"/>
        <end position="18"/>
    </location>
</feature>
<dbReference type="Pfam" id="PF02897">
    <property type="entry name" value="Peptidase_S9_N"/>
    <property type="match status" value="1"/>
</dbReference>
<keyword evidence="7" id="KW-0732">Signal</keyword>
<keyword evidence="11" id="KW-1185">Reference proteome</keyword>
<dbReference type="InterPro" id="IPR029058">
    <property type="entry name" value="AB_hydrolase_fold"/>
</dbReference>
<evidence type="ECO:0000256" key="5">
    <source>
        <dbReference type="ARBA" id="ARBA00022825"/>
    </source>
</evidence>
<feature type="domain" description="Peptidase S9A N-terminal" evidence="9">
    <location>
        <begin position="81"/>
        <end position="365"/>
    </location>
</feature>
<accession>A0AAN6VDQ7</accession>
<keyword evidence="3 6" id="KW-0645">Protease</keyword>
<organism evidence="10 11">
    <name type="scientific">Chaetomidium leptoderma</name>
    <dbReference type="NCBI Taxonomy" id="669021"/>
    <lineage>
        <taxon>Eukaryota</taxon>
        <taxon>Fungi</taxon>
        <taxon>Dikarya</taxon>
        <taxon>Ascomycota</taxon>
        <taxon>Pezizomycotina</taxon>
        <taxon>Sordariomycetes</taxon>
        <taxon>Sordariomycetidae</taxon>
        <taxon>Sordariales</taxon>
        <taxon>Chaetomiaceae</taxon>
        <taxon>Chaetomidium</taxon>
    </lineage>
</organism>